<evidence type="ECO:0000256" key="7">
    <source>
        <dbReference type="ARBA" id="ARBA00022723"/>
    </source>
</evidence>
<evidence type="ECO:0000256" key="6">
    <source>
        <dbReference type="ARBA" id="ARBA00022692"/>
    </source>
</evidence>
<keyword evidence="16" id="KW-1185">Reference proteome</keyword>
<evidence type="ECO:0000256" key="11">
    <source>
        <dbReference type="ARBA" id="ARBA00022989"/>
    </source>
</evidence>
<comment type="similarity">
    <text evidence="4">Belongs to the neutral sphingomyelinase family.</text>
</comment>
<evidence type="ECO:0000256" key="3">
    <source>
        <dbReference type="ARBA" id="ARBA00004991"/>
    </source>
</evidence>
<dbReference type="AlphaFoldDB" id="A0A8B8D5H6"/>
<dbReference type="SUPFAM" id="SSF56219">
    <property type="entry name" value="DNase I-like"/>
    <property type="match status" value="1"/>
</dbReference>
<dbReference type="GO" id="GO:0046872">
    <property type="term" value="F:metal ion binding"/>
    <property type="evidence" value="ECO:0007669"/>
    <property type="project" value="UniProtKB-KW"/>
</dbReference>
<gene>
    <name evidence="17" type="primary">LOC111124357</name>
</gene>
<keyword evidence="8" id="KW-0378">Hydrolase</keyword>
<dbReference type="Proteomes" id="UP000694844">
    <property type="component" value="Chromosome 3"/>
</dbReference>
<dbReference type="GO" id="GO:0004767">
    <property type="term" value="F:sphingomyelin phosphodiesterase activity"/>
    <property type="evidence" value="ECO:0007669"/>
    <property type="project" value="UniProtKB-EC"/>
</dbReference>
<evidence type="ECO:0000256" key="8">
    <source>
        <dbReference type="ARBA" id="ARBA00022801"/>
    </source>
</evidence>
<organism evidence="16 17">
    <name type="scientific">Crassostrea virginica</name>
    <name type="common">Eastern oyster</name>
    <dbReference type="NCBI Taxonomy" id="6565"/>
    <lineage>
        <taxon>Eukaryota</taxon>
        <taxon>Metazoa</taxon>
        <taxon>Spiralia</taxon>
        <taxon>Lophotrochozoa</taxon>
        <taxon>Mollusca</taxon>
        <taxon>Bivalvia</taxon>
        <taxon>Autobranchia</taxon>
        <taxon>Pteriomorphia</taxon>
        <taxon>Ostreida</taxon>
        <taxon>Ostreoidea</taxon>
        <taxon>Ostreidae</taxon>
        <taxon>Crassostrea</taxon>
    </lineage>
</organism>
<keyword evidence="7" id="KW-0479">Metal-binding</keyword>
<proteinExistence type="inferred from homology"/>
<accession>A0A8B8D5H6</accession>
<keyword evidence="9" id="KW-0460">Magnesium</keyword>
<dbReference type="InterPro" id="IPR038772">
    <property type="entry name" value="Sph/SMPD2-like"/>
</dbReference>
<keyword evidence="10" id="KW-0746">Sphingolipid metabolism</keyword>
<dbReference type="PANTHER" id="PTHR16320:SF24">
    <property type="entry name" value="PHOSPHODIESTERASE, PUTATIVE-RELATED"/>
    <property type="match status" value="1"/>
</dbReference>
<evidence type="ECO:0000256" key="13">
    <source>
        <dbReference type="ARBA" id="ARBA00023136"/>
    </source>
</evidence>
<evidence type="ECO:0000256" key="5">
    <source>
        <dbReference type="ARBA" id="ARBA00012369"/>
    </source>
</evidence>
<dbReference type="Pfam" id="PF03372">
    <property type="entry name" value="Exo_endo_phos"/>
    <property type="match status" value="1"/>
</dbReference>
<evidence type="ECO:0000256" key="14">
    <source>
        <dbReference type="SAM" id="Phobius"/>
    </source>
</evidence>
<dbReference type="GO" id="GO:0016020">
    <property type="term" value="C:membrane"/>
    <property type="evidence" value="ECO:0007669"/>
    <property type="project" value="UniProtKB-SubCell"/>
</dbReference>
<feature type="transmembrane region" description="Helical" evidence="14">
    <location>
        <begin position="399"/>
        <end position="420"/>
    </location>
</feature>
<dbReference type="PANTHER" id="PTHR16320">
    <property type="entry name" value="SPHINGOMYELINASE FAMILY MEMBER"/>
    <property type="match status" value="1"/>
</dbReference>
<evidence type="ECO:0000313" key="16">
    <source>
        <dbReference type="Proteomes" id="UP000694844"/>
    </source>
</evidence>
<feature type="domain" description="Endonuclease/exonuclease/phosphatase" evidence="15">
    <location>
        <begin position="78"/>
        <end position="320"/>
    </location>
</feature>
<sequence length="453" mass="52051">METSEEDSSLFKWFTEVWHDKDSRSKAEDAEKRSKSTQLCQILYFGKKHPVLNLRLRPSSDNAKGVPVPFASKYRKERFHAIAEEISKRKFDLVILQEVWAESDFKLLQEHILKVMPYSHYFQSGTIGSGVCVFSKLVIEDSFYHLFPLNGYFHKIQHGDWFGGKGLGMCRVSIQGISINIYCTHLHAEYDMESDEYLSHRVAQAFDMSQFIKYTSKSCDLLIVGGDFNLRPTDLGYKMIVTNGNLLDCWLAKNEENETGHTNERKDNSFSTHNVQRLEPAGRRLDYLLYKANEGVDVEVASCKLDFGKIPDKPYNYSDHEGVSAQLLIQRTKDTDQFPETRDDSKLYDLLLESRTVVQRGLQKARSDNLFYTVLCVVCTVALYGFWCTEMERETSHLVVIGRAVAFVTLTLLVAFFLFYKLIINRIEFKGLTGAEKDISNLCESVKNSIKQN</sequence>
<protein>
    <recommendedName>
        <fullName evidence="5">sphingomyelin phosphodiesterase</fullName>
        <ecNumber evidence="5">3.1.4.12</ecNumber>
    </recommendedName>
</protein>
<evidence type="ECO:0000256" key="4">
    <source>
        <dbReference type="ARBA" id="ARBA00006335"/>
    </source>
</evidence>
<evidence type="ECO:0000256" key="2">
    <source>
        <dbReference type="ARBA" id="ARBA00004760"/>
    </source>
</evidence>
<dbReference type="Gene3D" id="3.60.10.10">
    <property type="entry name" value="Endonuclease/exonuclease/phosphatase"/>
    <property type="match status" value="1"/>
</dbReference>
<dbReference type="InterPro" id="IPR005135">
    <property type="entry name" value="Endo/exonuclease/phosphatase"/>
</dbReference>
<dbReference type="EC" id="3.1.4.12" evidence="5"/>
<keyword evidence="12" id="KW-0443">Lipid metabolism</keyword>
<evidence type="ECO:0000313" key="17">
    <source>
        <dbReference type="RefSeq" id="XP_022322915.1"/>
    </source>
</evidence>
<comment type="pathway">
    <text evidence="3">Sphingolipid metabolism.</text>
</comment>
<keyword evidence="6 14" id="KW-0812">Transmembrane</keyword>
<keyword evidence="13 14" id="KW-0472">Membrane</keyword>
<dbReference type="GO" id="GO:0006665">
    <property type="term" value="P:sphingolipid metabolic process"/>
    <property type="evidence" value="ECO:0007669"/>
    <property type="project" value="UniProtKB-KW"/>
</dbReference>
<dbReference type="RefSeq" id="XP_022322915.1">
    <property type="nucleotide sequence ID" value="XM_022467207.1"/>
</dbReference>
<dbReference type="OrthoDB" id="387657at2759"/>
<reference evidence="17" key="1">
    <citation type="submission" date="2025-08" db="UniProtKB">
        <authorList>
            <consortium name="RefSeq"/>
        </authorList>
    </citation>
    <scope>IDENTIFICATION</scope>
    <source>
        <tissue evidence="17">Whole sample</tissue>
    </source>
</reference>
<dbReference type="KEGG" id="cvn:111124357"/>
<dbReference type="InterPro" id="IPR036691">
    <property type="entry name" value="Endo/exonu/phosph_ase_sf"/>
</dbReference>
<comment type="subcellular location">
    <subcellularLocation>
        <location evidence="1">Membrane</location>
        <topology evidence="1">Multi-pass membrane protein</topology>
    </subcellularLocation>
</comment>
<feature type="transmembrane region" description="Helical" evidence="14">
    <location>
        <begin position="370"/>
        <end position="387"/>
    </location>
</feature>
<keyword evidence="11 14" id="KW-1133">Transmembrane helix</keyword>
<evidence type="ECO:0000256" key="12">
    <source>
        <dbReference type="ARBA" id="ARBA00023098"/>
    </source>
</evidence>
<dbReference type="GeneID" id="111124357"/>
<evidence type="ECO:0000256" key="10">
    <source>
        <dbReference type="ARBA" id="ARBA00022919"/>
    </source>
</evidence>
<evidence type="ECO:0000256" key="9">
    <source>
        <dbReference type="ARBA" id="ARBA00022842"/>
    </source>
</evidence>
<name>A0A8B8D5H6_CRAVI</name>
<comment type="pathway">
    <text evidence="2">Lipid metabolism; sphingolipid metabolism.</text>
</comment>
<evidence type="ECO:0000259" key="15">
    <source>
        <dbReference type="Pfam" id="PF03372"/>
    </source>
</evidence>
<evidence type="ECO:0000256" key="1">
    <source>
        <dbReference type="ARBA" id="ARBA00004141"/>
    </source>
</evidence>